<dbReference type="Gene3D" id="2.60.40.1120">
    <property type="entry name" value="Carboxypeptidase-like, regulatory domain"/>
    <property type="match status" value="1"/>
</dbReference>
<evidence type="ECO:0000259" key="3">
    <source>
        <dbReference type="SMART" id="SM00634"/>
    </source>
</evidence>
<reference evidence="4 5" key="1">
    <citation type="journal article" date="2018" name="Nat. Biotechnol.">
        <title>A standardized bacterial taxonomy based on genome phylogeny substantially revises the tree of life.</title>
        <authorList>
            <person name="Parks D.H."/>
            <person name="Chuvochina M."/>
            <person name="Waite D.W."/>
            <person name="Rinke C."/>
            <person name="Skarshewski A."/>
            <person name="Chaumeil P.A."/>
            <person name="Hugenholtz P."/>
        </authorList>
    </citation>
    <scope>NUCLEOTIDE SEQUENCE [LARGE SCALE GENOMIC DNA]</scope>
    <source>
        <strain evidence="4">UBA8844</strain>
    </source>
</reference>
<gene>
    <name evidence="4" type="ORF">DGD08_09480</name>
</gene>
<evidence type="ECO:0000313" key="4">
    <source>
        <dbReference type="EMBL" id="HCT57427.1"/>
    </source>
</evidence>
<evidence type="ECO:0000256" key="1">
    <source>
        <dbReference type="ARBA" id="ARBA00010116"/>
    </source>
</evidence>
<dbReference type="Gene3D" id="2.60.40.10">
    <property type="entry name" value="Immunoglobulins"/>
    <property type="match status" value="3"/>
</dbReference>
<dbReference type="SUPFAM" id="SSF49373">
    <property type="entry name" value="Invasin/intimin cell-adhesion fragments"/>
    <property type="match status" value="4"/>
</dbReference>
<dbReference type="InterPro" id="IPR008964">
    <property type="entry name" value="Invasin/intimin_cell_adhesion"/>
</dbReference>
<feature type="chain" id="PRO_5017539786" description="Big-1 domain-containing protein" evidence="2">
    <location>
        <begin position="20"/>
        <end position="557"/>
    </location>
</feature>
<sequence length="557" mass="56401">MYGRYLAGCLAMTMMAACAAEHPSTVEPDLPVTPAASVASALPTSGSVASAFGSVGILRLEASTDTLIDGVLGGQAAIKVVVSDTAGRLIHNAVVSFQPAAGHGAMTRATVNSTLRGEAANIWRFGPSVGEQILRVWVQGAPDTLIFTATLPGPHDVSAVSATTLNGAYAGNALVTVLVTDSSGSPFQSASVTFAPDSDAGTVSYPVVRTNNRGEAKVTWSFGTASAGTQRLRVRVDGLTDTLVFTATVDGPPVAVALQTVTDSSLTGITGSSRTLSVLVRDQRGQPMPRAAVTFRALDNSGSVLPSPAVSGKTGVANATWTFGRQAGTQTVLVTAQGVDDTLRFVATVKAPPTATEIVAVSDTVISGRSGESAVLQVRVLDADGDPFPNAAVKFKAITGRGSMQISVVKSGRDGIARGTWAYGGVLGEQEATAELVGVAGTTQTFVSTVTVGAPKVVVAASATTGRADVGDTLSTEPAVKVTDNYGNPVEGVTVIFRVTAGGGAIESTSVLTDENGIASGGAWVMGQTPGINRLTATVQAPIARGNPVQFSANGMP</sequence>
<evidence type="ECO:0000313" key="5">
    <source>
        <dbReference type="Proteomes" id="UP000264071"/>
    </source>
</evidence>
<dbReference type="InterPro" id="IPR013783">
    <property type="entry name" value="Ig-like_fold"/>
</dbReference>
<feature type="domain" description="Big-1" evidence="3">
    <location>
        <begin position="446"/>
        <end position="550"/>
    </location>
</feature>
<keyword evidence="2" id="KW-0732">Signal</keyword>
<organism evidence="4 5">
    <name type="scientific">Gemmatimonas aurantiaca</name>
    <dbReference type="NCBI Taxonomy" id="173480"/>
    <lineage>
        <taxon>Bacteria</taxon>
        <taxon>Pseudomonadati</taxon>
        <taxon>Gemmatimonadota</taxon>
        <taxon>Gemmatimonadia</taxon>
        <taxon>Gemmatimonadales</taxon>
        <taxon>Gemmatimonadaceae</taxon>
        <taxon>Gemmatimonas</taxon>
    </lineage>
</organism>
<accession>A0A3D4VAR1</accession>
<name>A0A3D4VAR1_9BACT</name>
<feature type="domain" description="Big-1" evidence="3">
    <location>
        <begin position="258"/>
        <end position="344"/>
    </location>
</feature>
<protein>
    <recommendedName>
        <fullName evidence="3">Big-1 domain-containing protein</fullName>
    </recommendedName>
</protein>
<evidence type="ECO:0000256" key="2">
    <source>
        <dbReference type="SAM" id="SignalP"/>
    </source>
</evidence>
<dbReference type="PROSITE" id="PS51257">
    <property type="entry name" value="PROKAR_LIPOPROTEIN"/>
    <property type="match status" value="1"/>
</dbReference>
<feature type="domain" description="Big-1" evidence="3">
    <location>
        <begin position="354"/>
        <end position="445"/>
    </location>
</feature>
<dbReference type="Proteomes" id="UP000264071">
    <property type="component" value="Unassembled WGS sequence"/>
</dbReference>
<dbReference type="AlphaFoldDB" id="A0A3D4VAR1"/>
<dbReference type="SMART" id="SM00634">
    <property type="entry name" value="BID_1"/>
    <property type="match status" value="4"/>
</dbReference>
<comment type="caution">
    <text evidence="4">The sequence shown here is derived from an EMBL/GenBank/DDBJ whole genome shotgun (WGS) entry which is preliminary data.</text>
</comment>
<dbReference type="Pfam" id="PF02369">
    <property type="entry name" value="Big_1"/>
    <property type="match status" value="1"/>
</dbReference>
<dbReference type="InterPro" id="IPR003344">
    <property type="entry name" value="Big_1_dom"/>
</dbReference>
<feature type="domain" description="Big-1" evidence="3">
    <location>
        <begin position="158"/>
        <end position="244"/>
    </location>
</feature>
<feature type="signal peptide" evidence="2">
    <location>
        <begin position="1"/>
        <end position="19"/>
    </location>
</feature>
<comment type="similarity">
    <text evidence="1">Belongs to the intimin/invasin family.</text>
</comment>
<proteinExistence type="inferred from homology"/>
<dbReference type="EMBL" id="DPIY01000009">
    <property type="protein sequence ID" value="HCT57427.1"/>
    <property type="molecule type" value="Genomic_DNA"/>
</dbReference>